<evidence type="ECO:0000313" key="2">
    <source>
        <dbReference type="Proteomes" id="UP000530412"/>
    </source>
</evidence>
<organism evidence="1 2">
    <name type="scientific">Streptomyces calvus</name>
    <dbReference type="NCBI Taxonomy" id="67282"/>
    <lineage>
        <taxon>Bacteria</taxon>
        <taxon>Bacillati</taxon>
        <taxon>Actinomycetota</taxon>
        <taxon>Actinomycetes</taxon>
        <taxon>Kitasatosporales</taxon>
        <taxon>Streptomycetaceae</taxon>
        <taxon>Streptomyces</taxon>
    </lineage>
</organism>
<proteinExistence type="predicted"/>
<dbReference type="Proteomes" id="UP000530412">
    <property type="component" value="Unassembled WGS sequence"/>
</dbReference>
<evidence type="ECO:0000313" key="1">
    <source>
        <dbReference type="EMBL" id="MBA8946484.1"/>
    </source>
</evidence>
<dbReference type="RefSeq" id="WP_182675164.1">
    <property type="nucleotide sequence ID" value="NZ_BMSU01000011.1"/>
</dbReference>
<name>A0AA40SH88_9ACTN</name>
<protein>
    <submittedName>
        <fullName evidence="1">Uncharacterized protein</fullName>
    </submittedName>
</protein>
<sequence>MSVLIGTLQLEVDIESREEGAGDAKFVQMAGGIVFGIETGDLVSVWLHPVFAG</sequence>
<dbReference type="AlphaFoldDB" id="A0AA40SH88"/>
<dbReference type="EMBL" id="JACJIE010000014">
    <property type="protein sequence ID" value="MBA8946484.1"/>
    <property type="molecule type" value="Genomic_DNA"/>
</dbReference>
<reference evidence="1 2" key="1">
    <citation type="submission" date="2020-08" db="EMBL/GenBank/DDBJ databases">
        <title>Genomic Encyclopedia of Type Strains, Phase III (KMG-III): the genomes of soil and plant-associated and newly described type strains.</title>
        <authorList>
            <person name="Whitman W."/>
        </authorList>
    </citation>
    <scope>NUCLEOTIDE SEQUENCE [LARGE SCALE GENOMIC DNA]</scope>
    <source>
        <strain evidence="1 2">CECT 3271</strain>
    </source>
</reference>
<comment type="caution">
    <text evidence="1">The sequence shown here is derived from an EMBL/GenBank/DDBJ whole genome shotgun (WGS) entry which is preliminary data.</text>
</comment>
<accession>A0AA40SH88</accession>
<gene>
    <name evidence="1" type="ORF">FHS33_004937</name>
</gene>